<dbReference type="GO" id="GO:0005829">
    <property type="term" value="C:cytosol"/>
    <property type="evidence" value="ECO:0007669"/>
    <property type="project" value="TreeGrafter"/>
</dbReference>
<dbReference type="Gene3D" id="1.10.150.240">
    <property type="entry name" value="Putative phosphatase, domain 2"/>
    <property type="match status" value="1"/>
</dbReference>
<evidence type="ECO:0000256" key="2">
    <source>
        <dbReference type="ARBA" id="ARBA00004818"/>
    </source>
</evidence>
<dbReference type="GO" id="GO:0008967">
    <property type="term" value="F:phosphoglycolate phosphatase activity"/>
    <property type="evidence" value="ECO:0007669"/>
    <property type="project" value="UniProtKB-EC"/>
</dbReference>
<evidence type="ECO:0000256" key="4">
    <source>
        <dbReference type="ARBA" id="ARBA00013078"/>
    </source>
</evidence>
<name>A0A6M4IQ94_9BACT</name>
<dbReference type="Pfam" id="PF13242">
    <property type="entry name" value="Hydrolase_like"/>
    <property type="match status" value="1"/>
</dbReference>
<evidence type="ECO:0000313" key="6">
    <source>
        <dbReference type="Proteomes" id="UP000500938"/>
    </source>
</evidence>
<dbReference type="SUPFAM" id="SSF56784">
    <property type="entry name" value="HAD-like"/>
    <property type="match status" value="1"/>
</dbReference>
<sequence>MKLVLFDIDGTLLWSDGAGRRAMENALLRVFGTTGDTSYRYDGKTDRQIAREQMREAGFTDATISSRLDDLLNEYVHGLQSELTREGVTPARLCDGIPPLLDALRGKSDVTLGLLTGNIERGARAKLKAVQVDFDQFRVNAFGCDHEDRPELPAVAQRRALDLLGLDIAGDRIVIIGDTPADIHCGRSLGVRAIGVATGRYSTEDLAAHNPAAVFANLADTDAVVSAILA</sequence>
<dbReference type="GO" id="GO:0006281">
    <property type="term" value="P:DNA repair"/>
    <property type="evidence" value="ECO:0007669"/>
    <property type="project" value="TreeGrafter"/>
</dbReference>
<protein>
    <recommendedName>
        <fullName evidence="4">phosphoglycolate phosphatase</fullName>
        <ecNumber evidence="4">3.1.3.18</ecNumber>
    </recommendedName>
</protein>
<dbReference type="AlphaFoldDB" id="A0A6M4IQ94"/>
<dbReference type="InterPro" id="IPR036412">
    <property type="entry name" value="HAD-like_sf"/>
</dbReference>
<dbReference type="EC" id="3.1.3.18" evidence="4"/>
<reference evidence="5 6" key="1">
    <citation type="submission" date="2020-05" db="EMBL/GenBank/DDBJ databases">
        <title>Complete genome sequence of Gemmatimonas greenlandica TET16.</title>
        <authorList>
            <person name="Zeng Y."/>
        </authorList>
    </citation>
    <scope>NUCLEOTIDE SEQUENCE [LARGE SCALE GENOMIC DNA]</scope>
    <source>
        <strain evidence="5 6">TET16</strain>
    </source>
</reference>
<proteinExistence type="inferred from homology"/>
<evidence type="ECO:0000256" key="3">
    <source>
        <dbReference type="ARBA" id="ARBA00006171"/>
    </source>
</evidence>
<dbReference type="KEGG" id="ggr:HKW67_11910"/>
<dbReference type="InterPro" id="IPR023214">
    <property type="entry name" value="HAD_sf"/>
</dbReference>
<evidence type="ECO:0000313" key="5">
    <source>
        <dbReference type="EMBL" id="QJR36158.1"/>
    </source>
</evidence>
<comment type="catalytic activity">
    <reaction evidence="1">
        <text>2-phosphoglycolate + H2O = glycolate + phosphate</text>
        <dbReference type="Rhea" id="RHEA:14369"/>
        <dbReference type="ChEBI" id="CHEBI:15377"/>
        <dbReference type="ChEBI" id="CHEBI:29805"/>
        <dbReference type="ChEBI" id="CHEBI:43474"/>
        <dbReference type="ChEBI" id="CHEBI:58033"/>
        <dbReference type="EC" id="3.1.3.18"/>
    </reaction>
</comment>
<comment type="pathway">
    <text evidence="2">Organic acid metabolism; glycolate biosynthesis; glycolate from 2-phosphoglycolate: step 1/1.</text>
</comment>
<dbReference type="Proteomes" id="UP000500938">
    <property type="component" value="Chromosome"/>
</dbReference>
<comment type="similarity">
    <text evidence="3">Belongs to the HAD-like hydrolase superfamily. CbbY/CbbZ/Gph/YieH family.</text>
</comment>
<keyword evidence="5" id="KW-0378">Hydrolase</keyword>
<keyword evidence="6" id="KW-1185">Reference proteome</keyword>
<accession>A0A6M4IQ94</accession>
<dbReference type="RefSeq" id="WP_171225593.1">
    <property type="nucleotide sequence ID" value="NZ_CP053085.1"/>
</dbReference>
<evidence type="ECO:0000256" key="1">
    <source>
        <dbReference type="ARBA" id="ARBA00000830"/>
    </source>
</evidence>
<gene>
    <name evidence="5" type="ORF">HKW67_11910</name>
</gene>
<dbReference type="Gene3D" id="3.40.50.1000">
    <property type="entry name" value="HAD superfamily/HAD-like"/>
    <property type="match status" value="1"/>
</dbReference>
<dbReference type="EMBL" id="CP053085">
    <property type="protein sequence ID" value="QJR36158.1"/>
    <property type="molecule type" value="Genomic_DNA"/>
</dbReference>
<dbReference type="InterPro" id="IPR023198">
    <property type="entry name" value="PGP-like_dom2"/>
</dbReference>
<dbReference type="PANTHER" id="PTHR43434:SF1">
    <property type="entry name" value="PHOSPHOGLYCOLATE PHOSPHATASE"/>
    <property type="match status" value="1"/>
</dbReference>
<organism evidence="5 6">
    <name type="scientific">Gemmatimonas groenlandica</name>
    <dbReference type="NCBI Taxonomy" id="2732249"/>
    <lineage>
        <taxon>Bacteria</taxon>
        <taxon>Pseudomonadati</taxon>
        <taxon>Gemmatimonadota</taxon>
        <taxon>Gemmatimonadia</taxon>
        <taxon>Gemmatimonadales</taxon>
        <taxon>Gemmatimonadaceae</taxon>
        <taxon>Gemmatimonas</taxon>
    </lineage>
</organism>
<dbReference type="InterPro" id="IPR050155">
    <property type="entry name" value="HAD-like_hydrolase_sf"/>
</dbReference>
<dbReference type="PANTHER" id="PTHR43434">
    <property type="entry name" value="PHOSPHOGLYCOLATE PHOSPHATASE"/>
    <property type="match status" value="1"/>
</dbReference>